<comment type="pathway">
    <text evidence="5">Purine metabolism; AMP biosynthesis via salvage pathway; AMP from ADP: step 1/1.</text>
</comment>
<comment type="function">
    <text evidence="5">Catalyzes the reversible transfer of the terminal phosphate group between ATP and AMP. Plays an important role in cellular energy homeostasis and in adenine nucleotide metabolism.</text>
</comment>
<feature type="binding site" evidence="5">
    <location>
        <begin position="11"/>
        <end position="16"/>
    </location>
    <ligand>
        <name>ATP</name>
        <dbReference type="ChEBI" id="CHEBI:30616"/>
    </ligand>
</feature>
<dbReference type="CDD" id="cd01428">
    <property type="entry name" value="ADK"/>
    <property type="match status" value="1"/>
</dbReference>
<dbReference type="UniPathway" id="UPA00588">
    <property type="reaction ID" value="UER00649"/>
</dbReference>
<dbReference type="Gene3D" id="3.40.50.300">
    <property type="entry name" value="P-loop containing nucleotide triphosphate hydrolases"/>
    <property type="match status" value="1"/>
</dbReference>
<sequence length="189" mass="20950">MLNIVIFGAPGSGKGTQSEFIIKKFGVNHISTGDVLRAEIKNNTELGKTAKGYIDQGQLVPDSLIIDILASVLDNLKESKGVIFDGFPRTIPQAEALKVMLNERGQDVSIMLDLDVPEEELITRLIKRGQECGRADDNMETIKKRLVVYNTQTSPLKDYYKKEGKYQYIKGLGTLESIFGDIVTAVEKL</sequence>
<organism evidence="8 9">
    <name type="scientific">Bacteroides luti</name>
    <dbReference type="NCBI Taxonomy" id="1297750"/>
    <lineage>
        <taxon>Bacteria</taxon>
        <taxon>Pseudomonadati</taxon>
        <taxon>Bacteroidota</taxon>
        <taxon>Bacteroidia</taxon>
        <taxon>Bacteroidales</taxon>
        <taxon>Bacteroidaceae</taxon>
        <taxon>Bacteroides</taxon>
    </lineage>
</organism>
<evidence type="ECO:0000256" key="7">
    <source>
        <dbReference type="RuleBase" id="RU003331"/>
    </source>
</evidence>
<evidence type="ECO:0000256" key="6">
    <source>
        <dbReference type="RuleBase" id="RU003330"/>
    </source>
</evidence>
<dbReference type="GO" id="GO:0004017">
    <property type="term" value="F:AMP kinase activity"/>
    <property type="evidence" value="ECO:0007669"/>
    <property type="project" value="UniProtKB-UniRule"/>
</dbReference>
<evidence type="ECO:0000313" key="9">
    <source>
        <dbReference type="Proteomes" id="UP000184509"/>
    </source>
</evidence>
<dbReference type="AlphaFoldDB" id="A0A1M5ELI0"/>
<feature type="binding site" evidence="5">
    <location>
        <position position="32"/>
    </location>
    <ligand>
        <name>AMP</name>
        <dbReference type="ChEBI" id="CHEBI:456215"/>
    </ligand>
</feature>
<dbReference type="InterPro" id="IPR000850">
    <property type="entry name" value="Adenylat/UMP-CMP_kin"/>
</dbReference>
<feature type="binding site" evidence="5">
    <location>
        <position position="145"/>
    </location>
    <ligand>
        <name>AMP</name>
        <dbReference type="ChEBI" id="CHEBI:456215"/>
    </ligand>
</feature>
<feature type="binding site" evidence="5">
    <location>
        <position position="134"/>
    </location>
    <ligand>
        <name>AMP</name>
        <dbReference type="ChEBI" id="CHEBI:456215"/>
    </ligand>
</feature>
<dbReference type="NCBIfam" id="NF001381">
    <property type="entry name" value="PRK00279.1-3"/>
    <property type="match status" value="1"/>
</dbReference>
<keyword evidence="9" id="KW-1185">Reference proteome</keyword>
<feature type="region of interest" description="NMP" evidence="5">
    <location>
        <begin position="31"/>
        <end position="60"/>
    </location>
</feature>
<feature type="binding site" evidence="5">
    <location>
        <position position="37"/>
    </location>
    <ligand>
        <name>AMP</name>
        <dbReference type="ChEBI" id="CHEBI:456215"/>
    </ligand>
</feature>
<protein>
    <recommendedName>
        <fullName evidence="5 7">Adenylate kinase</fullName>
        <shortName evidence="5">AK</shortName>
        <ecNumber evidence="5 7">2.7.4.3</ecNumber>
    </recommendedName>
    <alternativeName>
        <fullName evidence="5">ATP-AMP transphosphorylase</fullName>
    </alternativeName>
    <alternativeName>
        <fullName evidence="5">ATP:AMP phosphotransferase</fullName>
    </alternativeName>
    <alternativeName>
        <fullName evidence="5">Adenylate monophosphate kinase</fullName>
    </alternativeName>
</protein>
<keyword evidence="4 5" id="KW-0418">Kinase</keyword>
<dbReference type="GO" id="GO:0044209">
    <property type="term" value="P:AMP salvage"/>
    <property type="evidence" value="ECO:0007669"/>
    <property type="project" value="UniProtKB-UniRule"/>
</dbReference>
<dbReference type="HAMAP" id="MF_00235">
    <property type="entry name" value="Adenylate_kinase_Adk"/>
    <property type="match status" value="1"/>
</dbReference>
<dbReference type="RefSeq" id="WP_073402960.1">
    <property type="nucleotide sequence ID" value="NZ_FQTV01000014.1"/>
</dbReference>
<evidence type="ECO:0000256" key="5">
    <source>
        <dbReference type="HAMAP-Rule" id="MF_00235"/>
    </source>
</evidence>
<proteinExistence type="inferred from homology"/>
<dbReference type="PANTHER" id="PTHR23359">
    <property type="entry name" value="NUCLEOTIDE KINASE"/>
    <property type="match status" value="1"/>
</dbReference>
<reference evidence="9" key="1">
    <citation type="submission" date="2016-11" db="EMBL/GenBank/DDBJ databases">
        <authorList>
            <person name="Varghese N."/>
            <person name="Submissions S."/>
        </authorList>
    </citation>
    <scope>NUCLEOTIDE SEQUENCE [LARGE SCALE GENOMIC DNA]</scope>
    <source>
        <strain evidence="9">DSM 26991</strain>
    </source>
</reference>
<dbReference type="SUPFAM" id="SSF52540">
    <property type="entry name" value="P-loop containing nucleoside triphosphate hydrolases"/>
    <property type="match status" value="1"/>
</dbReference>
<keyword evidence="5 7" id="KW-0067">ATP-binding</keyword>
<dbReference type="EMBL" id="FQTV01000014">
    <property type="protein sequence ID" value="SHF80163.1"/>
    <property type="molecule type" value="Genomic_DNA"/>
</dbReference>
<dbReference type="NCBIfam" id="NF011104">
    <property type="entry name" value="PRK14531.1"/>
    <property type="match status" value="1"/>
</dbReference>
<dbReference type="InterPro" id="IPR027417">
    <property type="entry name" value="P-loop_NTPase"/>
</dbReference>
<gene>
    <name evidence="5" type="primary">adk</name>
    <name evidence="8" type="ORF">SAMN05444405_11415</name>
</gene>
<dbReference type="NCBIfam" id="NF011100">
    <property type="entry name" value="PRK14527.1"/>
    <property type="match status" value="1"/>
</dbReference>
<feature type="binding site" evidence="5">
    <location>
        <position position="173"/>
    </location>
    <ligand>
        <name>ATP</name>
        <dbReference type="ChEBI" id="CHEBI:30616"/>
    </ligand>
</feature>
<dbReference type="GO" id="GO:0005524">
    <property type="term" value="F:ATP binding"/>
    <property type="evidence" value="ECO:0007669"/>
    <property type="project" value="UniProtKB-UniRule"/>
</dbReference>
<dbReference type="Proteomes" id="UP000184509">
    <property type="component" value="Unassembled WGS sequence"/>
</dbReference>
<comment type="subunit">
    <text evidence="5 7">Monomer.</text>
</comment>
<dbReference type="InterPro" id="IPR033690">
    <property type="entry name" value="Adenylat_kinase_CS"/>
</dbReference>
<evidence type="ECO:0000256" key="2">
    <source>
        <dbReference type="ARBA" id="ARBA00022727"/>
    </source>
</evidence>
<comment type="similarity">
    <text evidence="5 6">Belongs to the adenylate kinase family.</text>
</comment>
<feature type="binding site" evidence="5">
    <location>
        <begin position="58"/>
        <end position="60"/>
    </location>
    <ligand>
        <name>AMP</name>
        <dbReference type="ChEBI" id="CHEBI:456215"/>
    </ligand>
</feature>
<comment type="domain">
    <text evidence="5">Consists of three domains, a large central CORE domain and two small peripheral domains, NMPbind and LID, which undergo movements during catalysis. The LID domain closes over the site of phosphoryl transfer upon ATP binding. Assembling and dissambling the active center during each catalytic cycle provides an effective means to prevent ATP hydrolysis.</text>
</comment>
<evidence type="ECO:0000256" key="1">
    <source>
        <dbReference type="ARBA" id="ARBA00022679"/>
    </source>
</evidence>
<dbReference type="EC" id="2.7.4.3" evidence="5 7"/>
<keyword evidence="5" id="KW-0963">Cytoplasm</keyword>
<dbReference type="STRING" id="1297750.SAMN05444405_11415"/>
<feature type="binding site" evidence="5">
    <location>
        <position position="93"/>
    </location>
    <ligand>
        <name>AMP</name>
        <dbReference type="ChEBI" id="CHEBI:456215"/>
    </ligand>
</feature>
<dbReference type="Pfam" id="PF00406">
    <property type="entry name" value="ADK"/>
    <property type="match status" value="1"/>
</dbReference>
<feature type="binding site" evidence="5">
    <location>
        <position position="128"/>
    </location>
    <ligand>
        <name>ATP</name>
        <dbReference type="ChEBI" id="CHEBI:30616"/>
    </ligand>
</feature>
<dbReference type="GO" id="GO:0005737">
    <property type="term" value="C:cytoplasm"/>
    <property type="evidence" value="ECO:0007669"/>
    <property type="project" value="UniProtKB-SubCell"/>
</dbReference>
<dbReference type="PROSITE" id="PS00113">
    <property type="entry name" value="ADENYLATE_KINASE"/>
    <property type="match status" value="1"/>
</dbReference>
<feature type="binding site" evidence="5">
    <location>
        <begin position="86"/>
        <end position="89"/>
    </location>
    <ligand>
        <name>AMP</name>
        <dbReference type="ChEBI" id="CHEBI:456215"/>
    </ligand>
</feature>
<keyword evidence="1 5" id="KW-0808">Transferase</keyword>
<evidence type="ECO:0000256" key="4">
    <source>
        <dbReference type="ARBA" id="ARBA00022777"/>
    </source>
</evidence>
<dbReference type="OrthoDB" id="9805030at2"/>
<keyword evidence="2 5" id="KW-0545">Nucleotide biosynthesis</keyword>
<evidence type="ECO:0000313" key="8">
    <source>
        <dbReference type="EMBL" id="SHF80163.1"/>
    </source>
</evidence>
<dbReference type="NCBIfam" id="NF011105">
    <property type="entry name" value="PRK14532.1"/>
    <property type="match status" value="1"/>
</dbReference>
<comment type="subcellular location">
    <subcellularLocation>
        <location evidence="5 7">Cytoplasm</location>
    </subcellularLocation>
</comment>
<comment type="caution">
    <text evidence="5">Lacks conserved residue(s) required for the propagation of feature annotation.</text>
</comment>
<name>A0A1M5ELI0_9BACE</name>
<comment type="catalytic activity">
    <reaction evidence="5 7">
        <text>AMP + ATP = 2 ADP</text>
        <dbReference type="Rhea" id="RHEA:12973"/>
        <dbReference type="ChEBI" id="CHEBI:30616"/>
        <dbReference type="ChEBI" id="CHEBI:456215"/>
        <dbReference type="ChEBI" id="CHEBI:456216"/>
        <dbReference type="EC" id="2.7.4.3"/>
    </reaction>
</comment>
<accession>A0A1M5ELI0</accession>
<evidence type="ECO:0000256" key="3">
    <source>
        <dbReference type="ARBA" id="ARBA00022741"/>
    </source>
</evidence>
<keyword evidence="3 5" id="KW-0547">Nucleotide-binding</keyword>
<dbReference type="PRINTS" id="PR00094">
    <property type="entry name" value="ADENYLTKNASE"/>
</dbReference>